<accession>A0AAJ0GE77</accession>
<evidence type="ECO:0000313" key="3">
    <source>
        <dbReference type="EMBL" id="KAK3055820.1"/>
    </source>
</evidence>
<feature type="compositionally biased region" description="Low complexity" evidence="1">
    <location>
        <begin position="43"/>
        <end position="56"/>
    </location>
</feature>
<protein>
    <recommendedName>
        <fullName evidence="2">Programmed cell death protein 2 C-terminal domain-containing protein</fullName>
    </recommendedName>
</protein>
<name>A0AAJ0GE77_9PEZI</name>
<evidence type="ECO:0000259" key="2">
    <source>
        <dbReference type="Pfam" id="PF04194"/>
    </source>
</evidence>
<dbReference type="InterPro" id="IPR007320">
    <property type="entry name" value="PDCD2_C"/>
</dbReference>
<comment type="caution">
    <text evidence="3">The sequence shown here is derived from an EMBL/GenBank/DDBJ whole genome shotgun (WGS) entry which is preliminary data.</text>
</comment>
<keyword evidence="4" id="KW-1185">Reference proteome</keyword>
<sequence length="249" mass="26336">MPGGTNPFAAPGTASSTPTPPQPATASATESLADTFAQKARISSSDPNSTSTSSTSPPEPWPQDPKPFTHSHLDAETEYLDPSLLTSDVPSNARVETNGESSGSSGAEDKTLFESSMDKTFQRFADRLSQNPEQILRYEFGGLPLLYSKTDAIGKLLAPAAENNGRIQTSSSAAHGKFNVQRCANCGAGRVFEMQLTPHAIVELEADDMAIDGMEWGTIIVGVCGEDCQEKGKETVGEVGGRKLLIIEG</sequence>
<feature type="region of interest" description="Disordered" evidence="1">
    <location>
        <begin position="1"/>
        <end position="111"/>
    </location>
</feature>
<evidence type="ECO:0000313" key="4">
    <source>
        <dbReference type="Proteomes" id="UP001271007"/>
    </source>
</evidence>
<dbReference type="Proteomes" id="UP001271007">
    <property type="component" value="Unassembled WGS sequence"/>
</dbReference>
<dbReference type="Pfam" id="PF04194">
    <property type="entry name" value="PDCD2_C"/>
    <property type="match status" value="1"/>
</dbReference>
<feature type="compositionally biased region" description="Polar residues" evidence="1">
    <location>
        <begin position="84"/>
        <end position="105"/>
    </location>
</feature>
<organism evidence="3 4">
    <name type="scientific">Extremus antarcticus</name>
    <dbReference type="NCBI Taxonomy" id="702011"/>
    <lineage>
        <taxon>Eukaryota</taxon>
        <taxon>Fungi</taxon>
        <taxon>Dikarya</taxon>
        <taxon>Ascomycota</taxon>
        <taxon>Pezizomycotina</taxon>
        <taxon>Dothideomycetes</taxon>
        <taxon>Dothideomycetidae</taxon>
        <taxon>Mycosphaerellales</taxon>
        <taxon>Extremaceae</taxon>
        <taxon>Extremus</taxon>
    </lineage>
</organism>
<dbReference type="AlphaFoldDB" id="A0AAJ0GE77"/>
<dbReference type="GO" id="GO:0005737">
    <property type="term" value="C:cytoplasm"/>
    <property type="evidence" value="ECO:0007669"/>
    <property type="project" value="InterPro"/>
</dbReference>
<dbReference type="PANTHER" id="PTHR47524:SF1">
    <property type="entry name" value="20S RRNA ACCUMULATION PROTEIN 4"/>
    <property type="match status" value="1"/>
</dbReference>
<proteinExistence type="predicted"/>
<evidence type="ECO:0000256" key="1">
    <source>
        <dbReference type="SAM" id="MobiDB-lite"/>
    </source>
</evidence>
<feature type="domain" description="Programmed cell death protein 2 C-terminal" evidence="2">
    <location>
        <begin position="118"/>
        <end position="232"/>
    </location>
</feature>
<gene>
    <name evidence="3" type="ORF">LTR09_003054</name>
</gene>
<reference evidence="3" key="1">
    <citation type="submission" date="2023-04" db="EMBL/GenBank/DDBJ databases">
        <title>Black Yeasts Isolated from many extreme environments.</title>
        <authorList>
            <person name="Coleine C."/>
            <person name="Stajich J.E."/>
            <person name="Selbmann L."/>
        </authorList>
    </citation>
    <scope>NUCLEOTIDE SEQUENCE</scope>
    <source>
        <strain evidence="3">CCFEE 5312</strain>
    </source>
</reference>
<dbReference type="PANTHER" id="PTHR47524">
    <property type="entry name" value="20S RRNA ACCUMULATION PROTEIN 4"/>
    <property type="match status" value="1"/>
</dbReference>
<dbReference type="GO" id="GO:0030490">
    <property type="term" value="P:maturation of SSU-rRNA"/>
    <property type="evidence" value="ECO:0007669"/>
    <property type="project" value="TreeGrafter"/>
</dbReference>
<feature type="compositionally biased region" description="Low complexity" evidence="1">
    <location>
        <begin position="7"/>
        <end position="17"/>
    </location>
</feature>
<dbReference type="EMBL" id="JAWDJX010000007">
    <property type="protein sequence ID" value="KAK3055820.1"/>
    <property type="molecule type" value="Genomic_DNA"/>
</dbReference>